<dbReference type="InterPro" id="IPR016181">
    <property type="entry name" value="Acyl_CoA_acyltransferase"/>
</dbReference>
<evidence type="ECO:0000313" key="2">
    <source>
        <dbReference type="EMBL" id="MVT27276.1"/>
    </source>
</evidence>
<protein>
    <submittedName>
        <fullName evidence="2">GNAT family N-acetyltransferase</fullName>
    </submittedName>
</protein>
<dbReference type="Gene3D" id="3.40.630.30">
    <property type="match status" value="1"/>
</dbReference>
<dbReference type="GO" id="GO:0016747">
    <property type="term" value="F:acyltransferase activity, transferring groups other than amino-acyl groups"/>
    <property type="evidence" value="ECO:0007669"/>
    <property type="project" value="InterPro"/>
</dbReference>
<reference evidence="2 3" key="1">
    <citation type="submission" date="2019-12" db="EMBL/GenBank/DDBJ databases">
        <title>Nesterenkonia muleiensis sp. nov., a novel actinobacterium isolated from sap of Populus euphratica.</title>
        <authorList>
            <person name="Wang R."/>
        </authorList>
    </citation>
    <scope>NUCLEOTIDE SEQUENCE [LARGE SCALE GENOMIC DNA]</scope>
    <source>
        <strain evidence="2 3">F10</strain>
    </source>
</reference>
<keyword evidence="2" id="KW-0808">Transferase</keyword>
<gene>
    <name evidence="2" type="ORF">GNZ21_13110</name>
</gene>
<evidence type="ECO:0000259" key="1">
    <source>
        <dbReference type="PROSITE" id="PS51186"/>
    </source>
</evidence>
<dbReference type="InterPro" id="IPR000182">
    <property type="entry name" value="GNAT_dom"/>
</dbReference>
<dbReference type="OrthoDB" id="4792644at2"/>
<evidence type="ECO:0000313" key="3">
    <source>
        <dbReference type="Proteomes" id="UP000460157"/>
    </source>
</evidence>
<dbReference type="Proteomes" id="UP000460157">
    <property type="component" value="Unassembled WGS sequence"/>
</dbReference>
<dbReference type="AlphaFoldDB" id="A0A7K1ULG7"/>
<dbReference type="EMBL" id="WRPM01000095">
    <property type="protein sequence ID" value="MVT27276.1"/>
    <property type="molecule type" value="Genomic_DNA"/>
</dbReference>
<dbReference type="Pfam" id="PF00583">
    <property type="entry name" value="Acetyltransf_1"/>
    <property type="match status" value="1"/>
</dbReference>
<organism evidence="2 3">
    <name type="scientific">Nesterenkonia alkaliphila</name>
    <dbReference type="NCBI Taxonomy" id="1463631"/>
    <lineage>
        <taxon>Bacteria</taxon>
        <taxon>Bacillati</taxon>
        <taxon>Actinomycetota</taxon>
        <taxon>Actinomycetes</taxon>
        <taxon>Micrococcales</taxon>
        <taxon>Micrococcaceae</taxon>
        <taxon>Nesterenkonia</taxon>
    </lineage>
</organism>
<dbReference type="CDD" id="cd04301">
    <property type="entry name" value="NAT_SF"/>
    <property type="match status" value="1"/>
</dbReference>
<name>A0A7K1ULG7_9MICC</name>
<keyword evidence="3" id="KW-1185">Reference proteome</keyword>
<comment type="caution">
    <text evidence="2">The sequence shown here is derived from an EMBL/GenBank/DDBJ whole genome shotgun (WGS) entry which is preliminary data.</text>
</comment>
<feature type="domain" description="N-acetyltransferase" evidence="1">
    <location>
        <begin position="153"/>
        <end position="299"/>
    </location>
</feature>
<proteinExistence type="predicted"/>
<accession>A0A7K1ULG7</accession>
<dbReference type="PROSITE" id="PS51186">
    <property type="entry name" value="GNAT"/>
    <property type="match status" value="1"/>
</dbReference>
<dbReference type="SUPFAM" id="SSF55729">
    <property type="entry name" value="Acyl-CoA N-acyltransferases (Nat)"/>
    <property type="match status" value="1"/>
</dbReference>
<sequence length="299" mass="32370">MTLRLTTPGPENLPRVAEELSRWQCDSGPLHLHPGDLGWHSLVGAERTAADLRVWSRDGVAVAMGLRDADVLRMAMDPTARDDEAVGREILRDFSDPEAGVFGPGEATVEATGAQALRHLLLQEGWVEDEAWIPYRYGLRGRSEDPWSAGARVRIESVGPESGKQWVRVHWSAFKGGRLDPEVEKRFTDRWATMARGPFAGLARHLIAFDDQQNPVAVTTVWSAGVGRPGLIEPMGVHRDHRGRGFGAAITRAGVTALKRMGASSATVNTESSNAAANSTYAAAGFISGAANYDLKRPA</sequence>